<proteinExistence type="predicted"/>
<sequence length="148" mass="15881">MQRICGVELKGNEAIIVLMAMDRGLCQVPDCRVRKVVLASDDPKGLKHFQKTFAKLMSDYQITDVVIKQRATKGKFAGGAVGFKLEACIQLIDELTVSLLHSSAIGQTLKRHPLAVSLADAGLKGFQDGAFQTAYAALMGSAEPDSVS</sequence>
<name>A0ABS8G9R9_9ALTE</name>
<keyword evidence="2" id="KW-1185">Reference proteome</keyword>
<evidence type="ECO:0000313" key="1">
    <source>
        <dbReference type="EMBL" id="MCC2616560.1"/>
    </source>
</evidence>
<organism evidence="1 2">
    <name type="scientific">Fluctibacter halophilus</name>
    <dbReference type="NCBI Taxonomy" id="226011"/>
    <lineage>
        <taxon>Bacteria</taxon>
        <taxon>Pseudomonadati</taxon>
        <taxon>Pseudomonadota</taxon>
        <taxon>Gammaproteobacteria</taxon>
        <taxon>Alteromonadales</taxon>
        <taxon>Alteromonadaceae</taxon>
        <taxon>Fluctibacter</taxon>
    </lineage>
</organism>
<dbReference type="InterPro" id="IPR021378">
    <property type="entry name" value="DUF3010"/>
</dbReference>
<evidence type="ECO:0000313" key="2">
    <source>
        <dbReference type="Proteomes" id="UP001520878"/>
    </source>
</evidence>
<dbReference type="EMBL" id="JAJEWP010000002">
    <property type="protein sequence ID" value="MCC2616560.1"/>
    <property type="molecule type" value="Genomic_DNA"/>
</dbReference>
<comment type="caution">
    <text evidence="1">The sequence shown here is derived from an EMBL/GenBank/DDBJ whole genome shotgun (WGS) entry which is preliminary data.</text>
</comment>
<reference evidence="1 2" key="1">
    <citation type="submission" date="2021-10" db="EMBL/GenBank/DDBJ databases">
        <title>Draft genome of Aestuariibacter halophilus JC2043.</title>
        <authorList>
            <person name="Emsley S.A."/>
            <person name="Pfannmuller K.M."/>
            <person name="Ushijima B."/>
            <person name="Saw J.H."/>
            <person name="Videau P."/>
        </authorList>
    </citation>
    <scope>NUCLEOTIDE SEQUENCE [LARGE SCALE GENOMIC DNA]</scope>
    <source>
        <strain evidence="1 2">JC2043</strain>
    </source>
</reference>
<dbReference type="Pfam" id="PF11215">
    <property type="entry name" value="DUF3010"/>
    <property type="match status" value="1"/>
</dbReference>
<gene>
    <name evidence="1" type="ORF">LJ739_09935</name>
</gene>
<dbReference type="Proteomes" id="UP001520878">
    <property type="component" value="Unassembled WGS sequence"/>
</dbReference>
<accession>A0ABS8G9R9</accession>
<protein>
    <submittedName>
        <fullName evidence="1">DUF3010 family protein</fullName>
    </submittedName>
</protein>
<dbReference type="RefSeq" id="WP_229160012.1">
    <property type="nucleotide sequence ID" value="NZ_JAJEWP010000002.1"/>
</dbReference>